<dbReference type="InterPro" id="IPR001689">
    <property type="entry name" value="Flag_FliM"/>
</dbReference>
<keyword evidence="5" id="KW-1003">Cell membrane</keyword>
<dbReference type="Proteomes" id="UP000001572">
    <property type="component" value="Chromosome"/>
</dbReference>
<dbReference type="GO" id="GO:0009425">
    <property type="term" value="C:bacterial-type flagellum basal body"/>
    <property type="evidence" value="ECO:0007669"/>
    <property type="project" value="UniProtKB-SubCell"/>
</dbReference>
<dbReference type="PANTHER" id="PTHR30034:SF6">
    <property type="entry name" value="YOP PROTEINS TRANSLOCATION PROTEIN Q"/>
    <property type="match status" value="1"/>
</dbReference>
<dbReference type="STRING" id="293826.Amet_2711"/>
<evidence type="ECO:0000256" key="6">
    <source>
        <dbReference type="ARBA" id="ARBA00022500"/>
    </source>
</evidence>
<evidence type="ECO:0000256" key="3">
    <source>
        <dbReference type="ARBA" id="ARBA00011049"/>
    </source>
</evidence>
<keyword evidence="12" id="KW-0282">Flagellum</keyword>
<gene>
    <name evidence="12" type="ordered locus">Amet_2711</name>
</gene>
<reference evidence="13" key="1">
    <citation type="journal article" date="2016" name="Genome Announc.">
        <title>Complete genome sequence of Alkaliphilus metalliredigens strain QYMF, an alkaliphilic and metal-reducing bacterium isolated from borax-contaminated leachate ponds.</title>
        <authorList>
            <person name="Hwang C."/>
            <person name="Copeland A."/>
            <person name="Lucas S."/>
            <person name="Lapidus A."/>
            <person name="Barry K."/>
            <person name="Detter J.C."/>
            <person name="Glavina Del Rio T."/>
            <person name="Hammon N."/>
            <person name="Israni S."/>
            <person name="Dalin E."/>
            <person name="Tice H."/>
            <person name="Pitluck S."/>
            <person name="Chertkov O."/>
            <person name="Brettin T."/>
            <person name="Bruce D."/>
            <person name="Han C."/>
            <person name="Schmutz J."/>
            <person name="Larimer F."/>
            <person name="Land M.L."/>
            <person name="Hauser L."/>
            <person name="Kyrpides N."/>
            <person name="Mikhailova N."/>
            <person name="Ye Q."/>
            <person name="Zhou J."/>
            <person name="Richardson P."/>
            <person name="Fields M.W."/>
        </authorList>
    </citation>
    <scope>NUCLEOTIDE SEQUENCE [LARGE SCALE GENOMIC DNA]</scope>
    <source>
        <strain evidence="13">QYMF</strain>
    </source>
</reference>
<dbReference type="GO" id="GO:0050918">
    <property type="term" value="P:positive chemotaxis"/>
    <property type="evidence" value="ECO:0007669"/>
    <property type="project" value="TreeGrafter"/>
</dbReference>
<evidence type="ECO:0000313" key="13">
    <source>
        <dbReference type="Proteomes" id="UP000001572"/>
    </source>
</evidence>
<dbReference type="SUPFAM" id="SSF101801">
    <property type="entry name" value="Surface presentation of antigens (SPOA)"/>
    <property type="match status" value="1"/>
</dbReference>
<dbReference type="SUPFAM" id="SSF103039">
    <property type="entry name" value="CheC-like"/>
    <property type="match status" value="1"/>
</dbReference>
<dbReference type="eggNOG" id="COG1868">
    <property type="taxonomic scope" value="Bacteria"/>
</dbReference>
<dbReference type="CDD" id="cd17908">
    <property type="entry name" value="FliM"/>
    <property type="match status" value="1"/>
</dbReference>
<name>A6TRP5_ALKMQ</name>
<sequence length="331" mass="37228">MSDVLSQNEIDDLLQALNSGEVEIEEMKDEKIEKKIKSYDFKSPKKLAKDQLRTLQIIHDNFSRMLNTFLAGYLRTYVQADVLTVEELSYYEFSNSVVNPAVLSIINFTPLEGQIIVDISPSISFTLIERILGGVGKGTEEVRPFTEIETTLIKKLMRQVINLMVDPWENVIELQPKLDKIETNSQFAQIVSPNDTVALVTLNLKIGDVEGMMNICIPHIVIEPILDKLSTKLWFSNISKPVTESDKKALQKRVEKSTVNITAQLGGTCVTVKDFLELQIGDVIMLDNPVNKELQILVGDKIRYRGLPGTSKNKLAVKVTGIDEKGDEIYE</sequence>
<dbReference type="HOGENOM" id="CLU_052646_0_0_9"/>
<evidence type="ECO:0000256" key="8">
    <source>
        <dbReference type="ARBA" id="ARBA00023136"/>
    </source>
</evidence>
<keyword evidence="6" id="KW-0145">Chemotaxis</keyword>
<evidence type="ECO:0000256" key="2">
    <source>
        <dbReference type="ARBA" id="ARBA00004202"/>
    </source>
</evidence>
<dbReference type="PRINTS" id="PR00955">
    <property type="entry name" value="FLGMOTORFLIM"/>
</dbReference>
<dbReference type="GO" id="GO:0071978">
    <property type="term" value="P:bacterial-type flagellum-dependent swarming motility"/>
    <property type="evidence" value="ECO:0007669"/>
    <property type="project" value="TreeGrafter"/>
</dbReference>
<dbReference type="GO" id="GO:0005886">
    <property type="term" value="C:plasma membrane"/>
    <property type="evidence" value="ECO:0007669"/>
    <property type="project" value="UniProtKB-SubCell"/>
</dbReference>
<proteinExistence type="inferred from homology"/>
<keyword evidence="9" id="KW-0975">Bacterial flagellum</keyword>
<keyword evidence="12" id="KW-0966">Cell projection</keyword>
<evidence type="ECO:0000256" key="4">
    <source>
        <dbReference type="ARBA" id="ARBA00021898"/>
    </source>
</evidence>
<feature type="domain" description="Flagellar motor switch protein FliN-like C-terminal" evidence="11">
    <location>
        <begin position="253"/>
        <end position="322"/>
    </location>
</feature>
<keyword evidence="12" id="KW-0969">Cilium</keyword>
<dbReference type="InterPro" id="IPR028976">
    <property type="entry name" value="CheC-like_sf"/>
</dbReference>
<evidence type="ECO:0000256" key="1">
    <source>
        <dbReference type="ARBA" id="ARBA00004117"/>
    </source>
</evidence>
<keyword evidence="13" id="KW-1185">Reference proteome</keyword>
<dbReference type="NCBIfam" id="TIGR01397">
    <property type="entry name" value="fliM_switch"/>
    <property type="match status" value="1"/>
</dbReference>
<evidence type="ECO:0000259" key="11">
    <source>
        <dbReference type="Pfam" id="PF01052"/>
    </source>
</evidence>
<dbReference type="PIRSF" id="PIRSF002888">
    <property type="entry name" value="FliM"/>
    <property type="match status" value="1"/>
</dbReference>
<dbReference type="InterPro" id="IPR001543">
    <property type="entry name" value="FliN-like_C"/>
</dbReference>
<dbReference type="AlphaFoldDB" id="A6TRP5"/>
<evidence type="ECO:0000256" key="10">
    <source>
        <dbReference type="NCBIfam" id="TIGR01397"/>
    </source>
</evidence>
<dbReference type="OrthoDB" id="9806941at2"/>
<evidence type="ECO:0000256" key="7">
    <source>
        <dbReference type="ARBA" id="ARBA00022779"/>
    </source>
</evidence>
<dbReference type="Pfam" id="PF02154">
    <property type="entry name" value="FliM"/>
    <property type="match status" value="1"/>
</dbReference>
<organism evidence="12 13">
    <name type="scientific">Alkaliphilus metalliredigens (strain QYMF)</name>
    <dbReference type="NCBI Taxonomy" id="293826"/>
    <lineage>
        <taxon>Bacteria</taxon>
        <taxon>Bacillati</taxon>
        <taxon>Bacillota</taxon>
        <taxon>Clostridia</taxon>
        <taxon>Peptostreptococcales</taxon>
        <taxon>Natronincolaceae</taxon>
        <taxon>Alkaliphilus</taxon>
    </lineage>
</organism>
<dbReference type="PANTHER" id="PTHR30034">
    <property type="entry name" value="FLAGELLAR MOTOR SWITCH PROTEIN FLIM"/>
    <property type="match status" value="1"/>
</dbReference>
<keyword evidence="8" id="KW-0472">Membrane</keyword>
<comment type="subcellular location">
    <subcellularLocation>
        <location evidence="1">Bacterial flagellum basal body</location>
    </subcellularLocation>
    <subcellularLocation>
        <location evidence="2">Cell membrane</location>
        <topology evidence="2">Peripheral membrane protein</topology>
    </subcellularLocation>
</comment>
<protein>
    <recommendedName>
        <fullName evidence="4 10">Flagellar motor switch protein FliM</fullName>
    </recommendedName>
</protein>
<dbReference type="Gene3D" id="3.40.1550.10">
    <property type="entry name" value="CheC-like"/>
    <property type="match status" value="1"/>
</dbReference>
<accession>A6TRP5</accession>
<dbReference type="Pfam" id="PF01052">
    <property type="entry name" value="FliMN_C"/>
    <property type="match status" value="1"/>
</dbReference>
<comment type="similarity">
    <text evidence="3">Belongs to the FliM family.</text>
</comment>
<dbReference type="KEGG" id="amt:Amet_2711"/>
<dbReference type="InterPro" id="IPR036429">
    <property type="entry name" value="SpoA-like_sf"/>
</dbReference>
<dbReference type="Gene3D" id="2.30.330.10">
    <property type="entry name" value="SpoA-like"/>
    <property type="match status" value="1"/>
</dbReference>
<dbReference type="EMBL" id="CP000724">
    <property type="protein sequence ID" value="ABR48863.1"/>
    <property type="molecule type" value="Genomic_DNA"/>
</dbReference>
<evidence type="ECO:0000256" key="5">
    <source>
        <dbReference type="ARBA" id="ARBA00022475"/>
    </source>
</evidence>
<keyword evidence="7" id="KW-0283">Flagellar rotation</keyword>
<evidence type="ECO:0000256" key="9">
    <source>
        <dbReference type="ARBA" id="ARBA00023143"/>
    </source>
</evidence>
<dbReference type="GO" id="GO:0003774">
    <property type="term" value="F:cytoskeletal motor activity"/>
    <property type="evidence" value="ECO:0007669"/>
    <property type="project" value="InterPro"/>
</dbReference>
<evidence type="ECO:0000313" key="12">
    <source>
        <dbReference type="EMBL" id="ABR48863.1"/>
    </source>
</evidence>